<dbReference type="GeneID" id="70136462"/>
<evidence type="ECO:0000256" key="1">
    <source>
        <dbReference type="SAM" id="SignalP"/>
    </source>
</evidence>
<dbReference type="InterPro" id="IPR029058">
    <property type="entry name" value="AB_hydrolase_fold"/>
</dbReference>
<keyword evidence="3" id="KW-1185">Reference proteome</keyword>
<feature type="chain" id="PRO_5040122226" evidence="1">
    <location>
        <begin position="23"/>
        <end position="376"/>
    </location>
</feature>
<proteinExistence type="predicted"/>
<comment type="caution">
    <text evidence="2">The sequence shown here is derived from an EMBL/GenBank/DDBJ whole genome shotgun (WGS) entry which is preliminary data.</text>
</comment>
<dbReference type="Proteomes" id="UP000758603">
    <property type="component" value="Unassembled WGS sequence"/>
</dbReference>
<evidence type="ECO:0000313" key="3">
    <source>
        <dbReference type="Proteomes" id="UP000758603"/>
    </source>
</evidence>
<dbReference type="SUPFAM" id="SSF53474">
    <property type="entry name" value="alpha/beta-Hydrolases"/>
    <property type="match status" value="1"/>
</dbReference>
<feature type="signal peptide" evidence="1">
    <location>
        <begin position="1"/>
        <end position="22"/>
    </location>
</feature>
<keyword evidence="1" id="KW-0732">Signal</keyword>
<accession>A0A9P8UJG0</accession>
<reference evidence="2" key="1">
    <citation type="journal article" date="2021" name="Nat. Commun.">
        <title>Genetic determinants of endophytism in the Arabidopsis root mycobiome.</title>
        <authorList>
            <person name="Mesny F."/>
            <person name="Miyauchi S."/>
            <person name="Thiergart T."/>
            <person name="Pickel B."/>
            <person name="Atanasova L."/>
            <person name="Karlsson M."/>
            <person name="Huettel B."/>
            <person name="Barry K.W."/>
            <person name="Haridas S."/>
            <person name="Chen C."/>
            <person name="Bauer D."/>
            <person name="Andreopoulos W."/>
            <person name="Pangilinan J."/>
            <person name="LaButti K."/>
            <person name="Riley R."/>
            <person name="Lipzen A."/>
            <person name="Clum A."/>
            <person name="Drula E."/>
            <person name="Henrissat B."/>
            <person name="Kohler A."/>
            <person name="Grigoriev I.V."/>
            <person name="Martin F.M."/>
            <person name="Hacquard S."/>
        </authorList>
    </citation>
    <scope>NUCLEOTIDE SEQUENCE</scope>
    <source>
        <strain evidence="2">MPI-SDFR-AT-0073</strain>
    </source>
</reference>
<dbReference type="EMBL" id="JAGPXC010000005">
    <property type="protein sequence ID" value="KAH6653573.1"/>
    <property type="molecule type" value="Genomic_DNA"/>
</dbReference>
<gene>
    <name evidence="2" type="ORF">BKA67DRAFT_660159</name>
</gene>
<organism evidence="2 3">
    <name type="scientific">Truncatella angustata</name>
    <dbReference type="NCBI Taxonomy" id="152316"/>
    <lineage>
        <taxon>Eukaryota</taxon>
        <taxon>Fungi</taxon>
        <taxon>Dikarya</taxon>
        <taxon>Ascomycota</taxon>
        <taxon>Pezizomycotina</taxon>
        <taxon>Sordariomycetes</taxon>
        <taxon>Xylariomycetidae</taxon>
        <taxon>Amphisphaeriales</taxon>
        <taxon>Sporocadaceae</taxon>
        <taxon>Truncatella</taxon>
    </lineage>
</organism>
<dbReference type="AlphaFoldDB" id="A0A9P8UJG0"/>
<name>A0A9P8UJG0_9PEZI</name>
<protein>
    <submittedName>
        <fullName evidence="2">Uncharacterized protein</fullName>
    </submittedName>
</protein>
<sequence>MDQRLAPLQLRLLFLVIEYAQGSETSRIDPGLAPGPGQKVEAIASFLGLEQPAIVPSFEEHELLPQLKNSTAFGFSPTQGLELCRALGIVGAIATLATPAHDNVSGETLLFYKSASPRSNVVALVVPGLNVITPEEPGEAVEGTVALLHQLDVDVFVLCKYTYASKSEEYSERAHIKDVKDTCEWLRRSNPNKQLLLWGLDYGAWPALMAEVTVDLAVSSCGVSSMQADNTDKGTQLNVHGKQASENNESPVSVENRGSISTRFSYMYHVVEGNKVPVDTTLQCAEACVEQGVAIRVVIVPHGPGPRLAAADHVYLNKSIDDVQQIRPIEWEHLDFQEIRRRVKAGEHIEFQNYRDRYVPPQVTLLIFWVTALTRV</sequence>
<dbReference type="RefSeq" id="XP_045957850.1">
    <property type="nucleotide sequence ID" value="XM_046107571.1"/>
</dbReference>
<evidence type="ECO:0000313" key="2">
    <source>
        <dbReference type="EMBL" id="KAH6653573.1"/>
    </source>
</evidence>
<dbReference type="Gene3D" id="3.40.50.1820">
    <property type="entry name" value="alpha/beta hydrolase"/>
    <property type="match status" value="1"/>
</dbReference>